<proteinExistence type="predicted"/>
<evidence type="ECO:0000313" key="1">
    <source>
        <dbReference type="EMBL" id="GEQ86103.1"/>
    </source>
</evidence>
<evidence type="ECO:0008006" key="3">
    <source>
        <dbReference type="Google" id="ProtNLM"/>
    </source>
</evidence>
<reference evidence="1 2" key="1">
    <citation type="submission" date="2019-08" db="EMBL/GenBank/DDBJ databases">
        <title>Ulvibacter marinistellae sp. nov., isolated from a starfish, Patiria pectinifera.</title>
        <authorList>
            <person name="Kawano K."/>
            <person name="Ushijima N."/>
            <person name="Kihara M."/>
            <person name="Itoh H."/>
        </authorList>
    </citation>
    <scope>NUCLEOTIDE SEQUENCE [LARGE SCALE GENOMIC DNA]</scope>
    <source>
        <strain evidence="1 2">KK4</strain>
    </source>
</reference>
<dbReference type="AlphaFoldDB" id="A0A5J4FW18"/>
<accession>A0A5J4FW18</accession>
<comment type="caution">
    <text evidence="1">The sequence shown here is derived from an EMBL/GenBank/DDBJ whole genome shotgun (WGS) entry which is preliminary data.</text>
</comment>
<dbReference type="EMBL" id="BKCF01000002">
    <property type="protein sequence ID" value="GEQ86103.1"/>
    <property type="molecule type" value="Genomic_DNA"/>
</dbReference>
<dbReference type="InterPro" id="IPR014867">
    <property type="entry name" value="Spore_coat_CotH_CotH2/3/7"/>
</dbReference>
<name>A0A5J4FW18_9FLAO</name>
<gene>
    <name evidence="1" type="ORF">ULMS_16110</name>
</gene>
<dbReference type="PANTHER" id="PTHR40050">
    <property type="entry name" value="INNER SPORE COAT PROTEIN H"/>
    <property type="match status" value="1"/>
</dbReference>
<dbReference type="PANTHER" id="PTHR40050:SF1">
    <property type="entry name" value="INNER SPORE COAT PROTEIN H"/>
    <property type="match status" value="1"/>
</dbReference>
<protein>
    <recommendedName>
        <fullName evidence="3">Spore coat protein CotH</fullName>
    </recommendedName>
</protein>
<keyword evidence="2" id="KW-1185">Reference proteome</keyword>
<dbReference type="Proteomes" id="UP000326994">
    <property type="component" value="Unassembled WGS sequence"/>
</dbReference>
<organism evidence="1 2">
    <name type="scientific">Patiriisocius marinistellae</name>
    <dbReference type="NCBI Taxonomy" id="2494560"/>
    <lineage>
        <taxon>Bacteria</taxon>
        <taxon>Pseudomonadati</taxon>
        <taxon>Bacteroidota</taxon>
        <taxon>Flavobacteriia</taxon>
        <taxon>Flavobacteriales</taxon>
        <taxon>Flavobacteriaceae</taxon>
        <taxon>Patiriisocius</taxon>
    </lineage>
</organism>
<dbReference type="Pfam" id="PF08757">
    <property type="entry name" value="CotH"/>
    <property type="match status" value="1"/>
</dbReference>
<sequence>MVQCTAVSQIDINTSENKFIAVDTENRIILWNINDPQFTKRKISKLNIDNQIFSFENVQKISEEKTAILLKDSIRYTLYPTSLPLIQINANQPIADEPKTMARFKYADKDTTFTANIGIELRGNLALTYPKKSYDMEFRENATSEESIDVQFGNMRKDDDWILIGLYNQPLKFRSYITTKLWLDIYTPAYIEEEPKAKSAADVEFVEVFEAGQYKGLYLLGEQVDRKQLALKKMKENEVRGELFSSKSYEDATKFLAAPPFKNHLPRWSGFDMEYPYENYESYFDNLHDFVSFVATADEASFTSEISNKIDIDNTVEYFLYVNIIRATDNLGKNYFFGKYNTDTPYFFVPWDTDGTLGTVIDGRRSDITYDILKNNLFERLLNTNAGDFKNKLKIRWAELRENQYSEKALIKSTESLYTSFNETHVYKREQDLWGNVGGQEDLDYTEQWLKNRIIYLDKYFNRL</sequence>
<evidence type="ECO:0000313" key="2">
    <source>
        <dbReference type="Proteomes" id="UP000326994"/>
    </source>
</evidence>